<evidence type="ECO:0000259" key="2">
    <source>
        <dbReference type="PROSITE" id="PS51662"/>
    </source>
</evidence>
<dbReference type="Gene3D" id="2.120.10.30">
    <property type="entry name" value="TolB, C-terminal domain"/>
    <property type="match status" value="2"/>
</dbReference>
<keyword evidence="1" id="KW-0732">Signal</keyword>
<evidence type="ECO:0000313" key="3">
    <source>
        <dbReference type="EMBL" id="MDX5993745.1"/>
    </source>
</evidence>
<dbReference type="RefSeq" id="WP_074679737.1">
    <property type="nucleotide sequence ID" value="NZ_CBCSET010000007.1"/>
</dbReference>
<protein>
    <submittedName>
        <fullName evidence="3 4">Phytase</fullName>
    </submittedName>
</protein>
<dbReference type="SUPFAM" id="SSF50956">
    <property type="entry name" value="Thermostable phytase (3-phytase)"/>
    <property type="match status" value="2"/>
</dbReference>
<dbReference type="PROSITE" id="PS51257">
    <property type="entry name" value="PROKAR_LIPOPROTEIN"/>
    <property type="match status" value="1"/>
</dbReference>
<dbReference type="InterPro" id="IPR011042">
    <property type="entry name" value="6-blade_b-propeller_TolB-like"/>
</dbReference>
<evidence type="ECO:0000313" key="6">
    <source>
        <dbReference type="Proteomes" id="UP001278050"/>
    </source>
</evidence>
<feature type="domain" description="BPP" evidence="2">
    <location>
        <begin position="35"/>
        <end position="323"/>
    </location>
</feature>
<accession>A0A1G7HHI3</accession>
<evidence type="ECO:0000313" key="5">
    <source>
        <dbReference type="Proteomes" id="UP000182413"/>
    </source>
</evidence>
<dbReference type="InterPro" id="IPR003431">
    <property type="entry name" value="B-propeller_Phytase"/>
</dbReference>
<name>A0A1G7HHI3_9GAMM</name>
<reference evidence="4 5" key="1">
    <citation type="submission" date="2016-10" db="EMBL/GenBank/DDBJ databases">
        <authorList>
            <person name="de Groot N.N."/>
        </authorList>
    </citation>
    <scope>NUCLEOTIDE SEQUENCE [LARGE SCALE GENOMIC DNA]</scope>
    <source>
        <strain evidence="4 5">JCM 10630</strain>
    </source>
</reference>
<dbReference type="GO" id="GO:0016158">
    <property type="term" value="F:inositol hexakisphosphate 3-phosphatase activity"/>
    <property type="evidence" value="ECO:0007669"/>
    <property type="project" value="InterPro"/>
</dbReference>
<proteinExistence type="predicted"/>
<dbReference type="Proteomes" id="UP000182413">
    <property type="component" value="Unassembled WGS sequence"/>
</dbReference>
<feature type="chain" id="PRO_5010248760" evidence="1">
    <location>
        <begin position="23"/>
        <end position="653"/>
    </location>
</feature>
<dbReference type="Pfam" id="PF02333">
    <property type="entry name" value="Phytase"/>
    <property type="match status" value="1"/>
</dbReference>
<dbReference type="PROSITE" id="PS51662">
    <property type="entry name" value="BP_PHYTASE"/>
    <property type="match status" value="2"/>
</dbReference>
<feature type="domain" description="BPP" evidence="2">
    <location>
        <begin position="326"/>
        <end position="650"/>
    </location>
</feature>
<keyword evidence="6" id="KW-1185">Reference proteome</keyword>
<dbReference type="OrthoDB" id="8696437at2"/>
<dbReference type="Proteomes" id="UP001278050">
    <property type="component" value="Unassembled WGS sequence"/>
</dbReference>
<organism evidence="4 5">
    <name type="scientific">Ectopseudomonas alcaliphila</name>
    <dbReference type="NCBI Taxonomy" id="101564"/>
    <lineage>
        <taxon>Bacteria</taxon>
        <taxon>Pseudomonadati</taxon>
        <taxon>Pseudomonadota</taxon>
        <taxon>Gammaproteobacteria</taxon>
        <taxon>Pseudomonadales</taxon>
        <taxon>Pseudomonadaceae</taxon>
        <taxon>Ectopseudomonas</taxon>
    </lineage>
</organism>
<sequence>MNRVFSPTPLALGLLTSVLTLAGCEPQAPTAQAQPAAVETAPLAPQAWQPASEIAVEDLQLLTDNSFWPGARYLLSSETQGLYLLDEQGAKLAHLPGRFGALDQRSDAEGLLLASVDIDRQQPMLVALHGAERRWGEPVYLPRASFKVDGLCLSRDAADNQFLFLVGEEGIGEQWLVAQALQPLAEPRLVRRLSLPPASEHCRVDDAAELLYVNEENVGLWAYAAHAEADLIRQPVGLRQPFGDIAEAVAGMTVVPGGVLALDPEAAVLHRYSRQGKGWRAETPLSLAGLDEPERLSARMIEGGLELLIGDEQGLYRAQLDWLPEPPTAIKPLPVLTSLIQTDEVPSLGDAADDPAIWLHPQEPSRSRVLGTDKQGGLLVYDLQGKQLQDLRVGRVNNVDLRPGFRLGSATVDLAVASNRDHNSLHFFAIDRASGELSDLGQAPTELTDIYGLCLFQEPDGAIHAIANDKDGTFVQYRLDGSSGRVQATLARQFKVASQPEGCVADDHNQRLFVGEEDVAVWVLDARAEAPAELQQVIGVGEVVHDDIEGLAFYQGAQRDYLVISSQGNDSYVVLDGQAPYAVRGAFRIGLDAALGIDGVSETDGLEVTSANLGGPWSQGMLVVQDGRKRMPEGRQNYKYLPWSAVAEALGLE</sequence>
<dbReference type="EMBL" id="FNAE01000005">
    <property type="protein sequence ID" value="SDE99786.1"/>
    <property type="molecule type" value="Genomic_DNA"/>
</dbReference>
<dbReference type="AlphaFoldDB" id="A0A1G7HHI3"/>
<reference evidence="3 6" key="2">
    <citation type="submission" date="2023-11" db="EMBL/GenBank/DDBJ databases">
        <title>MicrobeMod: A computational toolkit for identifying prokaryotic methylation and restriction-modification with nanopore sequencing.</title>
        <authorList>
            <person name="Crits-Christoph A."/>
            <person name="Kang S.C."/>
            <person name="Lee H."/>
            <person name="Ostrov N."/>
        </authorList>
    </citation>
    <scope>NUCLEOTIDE SEQUENCE [LARGE SCALE GENOMIC DNA]</scope>
    <source>
        <strain evidence="3 6">ATCC BAA-571</strain>
    </source>
</reference>
<dbReference type="EMBL" id="JAWXXP010000001">
    <property type="protein sequence ID" value="MDX5993745.1"/>
    <property type="molecule type" value="Genomic_DNA"/>
</dbReference>
<feature type="signal peptide" evidence="1">
    <location>
        <begin position="1"/>
        <end position="22"/>
    </location>
</feature>
<gene>
    <name evidence="4" type="ORF">SAMN05216575_10591</name>
    <name evidence="3" type="ORF">SIM71_16875</name>
</gene>
<evidence type="ECO:0000313" key="4">
    <source>
        <dbReference type="EMBL" id="SDE99786.1"/>
    </source>
</evidence>
<evidence type="ECO:0000256" key="1">
    <source>
        <dbReference type="SAM" id="SignalP"/>
    </source>
</evidence>